<evidence type="ECO:0000313" key="7">
    <source>
        <dbReference type="Proteomes" id="UP000269289"/>
    </source>
</evidence>
<dbReference type="GO" id="GO:0005975">
    <property type="term" value="P:carbohydrate metabolic process"/>
    <property type="evidence" value="ECO:0007669"/>
    <property type="project" value="InterPro"/>
</dbReference>
<dbReference type="Proteomes" id="UP000269289">
    <property type="component" value="Unassembled WGS sequence"/>
</dbReference>
<keyword evidence="5" id="KW-0812">Transmembrane</keyword>
<proteinExistence type="inferred from homology"/>
<feature type="compositionally biased region" description="Low complexity" evidence="4">
    <location>
        <begin position="148"/>
        <end position="161"/>
    </location>
</feature>
<evidence type="ECO:0000256" key="4">
    <source>
        <dbReference type="SAM" id="MobiDB-lite"/>
    </source>
</evidence>
<gene>
    <name evidence="6" type="ORF">EBM89_15680</name>
</gene>
<dbReference type="AlphaFoldDB" id="A0A3M2IZV5"/>
<feature type="compositionally biased region" description="Basic residues" evidence="4">
    <location>
        <begin position="86"/>
        <end position="100"/>
    </location>
</feature>
<sequence length="511" mass="53284">MDARPRRRRHRDRAGRPRGRHREHAAGAGHRRPHADRLGRPRRRRPGHHPGGRRGHRRRLGRHPRRARRSRPARRRRPDGCDGGSRHHPSARRRGARRARGCGARRPGPPGPPGHGGRGSPVTRRTGAVLVALLVAAGLVVAGFAVAGRSPAPAPSPTATGDDGGTEGTDDTALAEPRTAAESAEEFLADWVDDGRVVRRDQGGDTVSEGQAYGLLLAVVADDADAFAAIWDWTQEHLVRSDGLLAWRWADGAVVDAEPASDADLDAARALVLAGAVWDEPAYTEAGTALATVLADDLTVTTALGRVLAPGLWATAADPYGYNPSYASPAAYAVLGDATGDPRWAELATGSAAATTALLDGSPLPPDWAQVHGDGTTEAMPGAAGTGQSVRYAYDAARLPVRYAESCDAADVALAGRLTGPLGTGDHLDAALDLGGATLDAAEHPVAYVGRAAARAAEGDTRGATEDLARADRVAQEVPTYYGAAWAALGRALLETDVLGGCPALVPQDAP</sequence>
<name>A0A3M2IZV5_9CELL</name>
<feature type="transmembrane region" description="Helical" evidence="5">
    <location>
        <begin position="128"/>
        <end position="147"/>
    </location>
</feature>
<evidence type="ECO:0000256" key="3">
    <source>
        <dbReference type="ARBA" id="ARBA00023295"/>
    </source>
</evidence>
<feature type="region of interest" description="Disordered" evidence="4">
    <location>
        <begin position="148"/>
        <end position="180"/>
    </location>
</feature>
<evidence type="ECO:0000313" key="6">
    <source>
        <dbReference type="EMBL" id="RMI06659.1"/>
    </source>
</evidence>
<evidence type="ECO:0000256" key="1">
    <source>
        <dbReference type="ARBA" id="ARBA00009209"/>
    </source>
</evidence>
<feature type="region of interest" description="Disordered" evidence="4">
    <location>
        <begin position="1"/>
        <end position="123"/>
    </location>
</feature>
<dbReference type="InterPro" id="IPR012341">
    <property type="entry name" value="6hp_glycosidase-like_sf"/>
</dbReference>
<feature type="compositionally biased region" description="Basic residues" evidence="4">
    <location>
        <begin position="1"/>
        <end position="77"/>
    </location>
</feature>
<protein>
    <submittedName>
        <fullName evidence="6">Glycoside hydrolase</fullName>
    </submittedName>
</protein>
<accession>A0A3M2IZV5</accession>
<keyword evidence="3" id="KW-0326">Glycosidase</keyword>
<reference evidence="6 7" key="1">
    <citation type="submission" date="2018-10" db="EMBL/GenBank/DDBJ databases">
        <title>Isolation, diversity and antifungal activity of actinobacteria from wheat.</title>
        <authorList>
            <person name="Han C."/>
        </authorList>
    </citation>
    <scope>NUCLEOTIDE SEQUENCE [LARGE SCALE GENOMIC DNA]</scope>
    <source>
        <strain evidence="6 7">NEAU-YY56</strain>
    </source>
</reference>
<evidence type="ECO:0000256" key="2">
    <source>
        <dbReference type="ARBA" id="ARBA00022801"/>
    </source>
</evidence>
<dbReference type="GO" id="GO:0004553">
    <property type="term" value="F:hydrolase activity, hydrolyzing O-glycosyl compounds"/>
    <property type="evidence" value="ECO:0007669"/>
    <property type="project" value="InterPro"/>
</dbReference>
<dbReference type="SUPFAM" id="SSF48208">
    <property type="entry name" value="Six-hairpin glycosidases"/>
    <property type="match status" value="1"/>
</dbReference>
<keyword evidence="5" id="KW-1133">Transmembrane helix</keyword>
<dbReference type="PRINTS" id="PR00735">
    <property type="entry name" value="GLHYDRLASE8"/>
</dbReference>
<dbReference type="EMBL" id="RFFI01000100">
    <property type="protein sequence ID" value="RMI06659.1"/>
    <property type="molecule type" value="Genomic_DNA"/>
</dbReference>
<keyword evidence="2 6" id="KW-0378">Hydrolase</keyword>
<keyword evidence="7" id="KW-1185">Reference proteome</keyword>
<evidence type="ECO:0000256" key="5">
    <source>
        <dbReference type="SAM" id="Phobius"/>
    </source>
</evidence>
<keyword evidence="5" id="KW-0472">Membrane</keyword>
<dbReference type="InterPro" id="IPR008928">
    <property type="entry name" value="6-hairpin_glycosidase_sf"/>
</dbReference>
<comment type="similarity">
    <text evidence="1">Belongs to the glycosyl hydrolase 8 (cellulase D) family.</text>
</comment>
<dbReference type="InterPro" id="IPR002037">
    <property type="entry name" value="Glyco_hydro_8"/>
</dbReference>
<comment type="caution">
    <text evidence="6">The sequence shown here is derived from an EMBL/GenBank/DDBJ whole genome shotgun (WGS) entry which is preliminary data.</text>
</comment>
<organism evidence="6 7">
    <name type="scientific">Cellulomonas triticagri</name>
    <dbReference type="NCBI Taxonomy" id="2483352"/>
    <lineage>
        <taxon>Bacteria</taxon>
        <taxon>Bacillati</taxon>
        <taxon>Actinomycetota</taxon>
        <taxon>Actinomycetes</taxon>
        <taxon>Micrococcales</taxon>
        <taxon>Cellulomonadaceae</taxon>
        <taxon>Cellulomonas</taxon>
    </lineage>
</organism>
<dbReference type="Pfam" id="PF01270">
    <property type="entry name" value="Glyco_hydro_8"/>
    <property type="match status" value="1"/>
</dbReference>
<dbReference type="Gene3D" id="1.50.10.10">
    <property type="match status" value="1"/>
</dbReference>